<evidence type="ECO:0000256" key="2">
    <source>
        <dbReference type="ARBA" id="ARBA00005080"/>
    </source>
</evidence>
<dbReference type="SUPFAM" id="SSF55620">
    <property type="entry name" value="Tetrahydrobiopterin biosynthesis enzymes-like"/>
    <property type="match status" value="1"/>
</dbReference>
<reference evidence="6 9" key="1">
    <citation type="submission" date="2015-09" db="EMBL/GenBank/DDBJ databases">
        <title>Draft genome sequence of Acidiplasma aeolicum DSM 18409.</title>
        <authorList>
            <person name="Hemp J."/>
        </authorList>
    </citation>
    <scope>NUCLEOTIDE SEQUENCE [LARGE SCALE GENOMIC DNA]</scope>
    <source>
        <strain evidence="6 9">V</strain>
    </source>
</reference>
<dbReference type="GO" id="GO:0003934">
    <property type="term" value="F:GTP cyclohydrolase I activity"/>
    <property type="evidence" value="ECO:0007669"/>
    <property type="project" value="UniProtKB-EC"/>
</dbReference>
<sequence>MSETEYGEDELRDSIKRLIYNLHEKYGWFNDEELENTPRRIDSFFREWRQSGDFNFTKFRLEGKESMVILKDITFYSMCSHHLLPIEGTVSIAYLPKPAGYIAGVSKLVRSVNKIASKPQLQENMTSEIVDFLYNNLDPLFVMVIVKGKHMCMMMRGVKQENAVMVTSSLKYNPSVKKAVRSLKAEAMKMIGD</sequence>
<evidence type="ECO:0000313" key="7">
    <source>
        <dbReference type="EMBL" id="KQB34141.1"/>
    </source>
</evidence>
<evidence type="ECO:0000256" key="4">
    <source>
        <dbReference type="ARBA" id="ARBA00022801"/>
    </source>
</evidence>
<dbReference type="PATRIC" id="fig|507754.4.peg.1634"/>
<dbReference type="GO" id="GO:0008270">
    <property type="term" value="F:zinc ion binding"/>
    <property type="evidence" value="ECO:0007669"/>
    <property type="project" value="TreeGrafter"/>
</dbReference>
<evidence type="ECO:0000259" key="5">
    <source>
        <dbReference type="Pfam" id="PF01227"/>
    </source>
</evidence>
<dbReference type="InterPro" id="IPR001474">
    <property type="entry name" value="GTP_CycHdrlase_I"/>
</dbReference>
<dbReference type="EC" id="3.5.4.16" evidence="3"/>
<dbReference type="Gene3D" id="3.30.1130.10">
    <property type="match status" value="1"/>
</dbReference>
<evidence type="ECO:0000313" key="9">
    <source>
        <dbReference type="Proteomes" id="UP000050515"/>
    </source>
</evidence>
<protein>
    <recommendedName>
        <fullName evidence="3">GTP cyclohydrolase I</fullName>
        <ecNumber evidence="3">3.5.4.16</ecNumber>
    </recommendedName>
</protein>
<dbReference type="GO" id="GO:0005525">
    <property type="term" value="F:GTP binding"/>
    <property type="evidence" value="ECO:0007669"/>
    <property type="project" value="TreeGrafter"/>
</dbReference>
<dbReference type="Proteomes" id="UP000050320">
    <property type="component" value="Unassembled WGS sequence"/>
</dbReference>
<dbReference type="InterPro" id="IPR020602">
    <property type="entry name" value="GTP_CycHdrlase_I_dom"/>
</dbReference>
<dbReference type="Proteomes" id="UP000050515">
    <property type="component" value="Unassembled WGS sequence"/>
</dbReference>
<comment type="catalytic activity">
    <reaction evidence="1">
        <text>GTP + H2O = 7,8-dihydroneopterin 3'-triphosphate + formate + H(+)</text>
        <dbReference type="Rhea" id="RHEA:17473"/>
        <dbReference type="ChEBI" id="CHEBI:15377"/>
        <dbReference type="ChEBI" id="CHEBI:15378"/>
        <dbReference type="ChEBI" id="CHEBI:15740"/>
        <dbReference type="ChEBI" id="CHEBI:37565"/>
        <dbReference type="ChEBI" id="CHEBI:58462"/>
        <dbReference type="EC" id="3.5.4.16"/>
    </reaction>
</comment>
<keyword evidence="4" id="KW-0378">Hydrolase</keyword>
<dbReference type="AlphaFoldDB" id="A0A0Q0RPR2"/>
<comment type="pathway">
    <text evidence="2">Cofactor biosynthesis; 7,8-dihydroneopterin triphosphate biosynthesis; 7,8-dihydroneopterin triphosphate from GTP: step 1/1.</text>
</comment>
<dbReference type="OrthoDB" id="8438at2157"/>
<dbReference type="EMBL" id="LKBG01000253">
    <property type="protein sequence ID" value="KQB34141.1"/>
    <property type="molecule type" value="Genomic_DNA"/>
</dbReference>
<dbReference type="UniPathway" id="UPA00848">
    <property type="reaction ID" value="UER00151"/>
</dbReference>
<dbReference type="Pfam" id="PF01227">
    <property type="entry name" value="GTP_cyclohydroI"/>
    <property type="match status" value="1"/>
</dbReference>
<feature type="domain" description="GTP cyclohydrolase I" evidence="5">
    <location>
        <begin position="30"/>
        <end position="173"/>
    </location>
</feature>
<dbReference type="RefSeq" id="WP_048100947.1">
    <property type="nucleotide sequence ID" value="NZ_JBBYJF010000023.1"/>
</dbReference>
<dbReference type="PANTHER" id="PTHR11109:SF7">
    <property type="entry name" value="GTP CYCLOHYDROLASE 1"/>
    <property type="match status" value="1"/>
</dbReference>
<reference evidence="7 8" key="2">
    <citation type="submission" date="2015-09" db="EMBL/GenBank/DDBJ databases">
        <title>Heavy metals and arsenic resistance mechanisms in polyextremophilic archaea of the family Ferroplasmaceae.</title>
        <authorList>
            <person name="Bulaev A.G."/>
            <person name="Kanygina A.V."/>
        </authorList>
    </citation>
    <scope>NUCLEOTIDE SEQUENCE [LARGE SCALE GENOMIC DNA]</scope>
    <source>
        <strain evidence="7 8">VT</strain>
    </source>
</reference>
<dbReference type="PANTHER" id="PTHR11109">
    <property type="entry name" value="GTP CYCLOHYDROLASE I"/>
    <property type="match status" value="1"/>
</dbReference>
<comment type="caution">
    <text evidence="7">The sequence shown here is derived from an EMBL/GenBank/DDBJ whole genome shotgun (WGS) entry which is preliminary data.</text>
</comment>
<accession>A0A0Q0RPR2</accession>
<dbReference type="InterPro" id="IPR043133">
    <property type="entry name" value="GTP-CH-I_C/QueF"/>
</dbReference>
<evidence type="ECO:0000256" key="1">
    <source>
        <dbReference type="ARBA" id="ARBA00001052"/>
    </source>
</evidence>
<evidence type="ECO:0000313" key="8">
    <source>
        <dbReference type="Proteomes" id="UP000050320"/>
    </source>
</evidence>
<organism evidence="7 8">
    <name type="scientific">Acidiplasma aeolicum</name>
    <dbReference type="NCBI Taxonomy" id="507754"/>
    <lineage>
        <taxon>Archaea</taxon>
        <taxon>Methanobacteriati</taxon>
        <taxon>Thermoplasmatota</taxon>
        <taxon>Thermoplasmata</taxon>
        <taxon>Thermoplasmatales</taxon>
        <taxon>Ferroplasmaceae</taxon>
        <taxon>Acidiplasma</taxon>
    </lineage>
</organism>
<proteinExistence type="predicted"/>
<evidence type="ECO:0000313" key="6">
    <source>
        <dbReference type="EMBL" id="KPV46598.1"/>
    </source>
</evidence>
<dbReference type="GeneID" id="84221559"/>
<dbReference type="GO" id="GO:0046654">
    <property type="term" value="P:tetrahydrofolate biosynthetic process"/>
    <property type="evidence" value="ECO:0007669"/>
    <property type="project" value="InterPro"/>
</dbReference>
<dbReference type="EMBL" id="LJCQ01000212">
    <property type="protein sequence ID" value="KPV46598.1"/>
    <property type="molecule type" value="Genomic_DNA"/>
</dbReference>
<dbReference type="FunFam" id="3.30.1130.10:FF:000001">
    <property type="entry name" value="GTP cyclohydrolase 1"/>
    <property type="match status" value="1"/>
</dbReference>
<keyword evidence="8" id="KW-1185">Reference proteome</keyword>
<dbReference type="InterPro" id="IPR018234">
    <property type="entry name" value="GTP_CycHdrlase_I_CS"/>
</dbReference>
<dbReference type="GO" id="GO:0006729">
    <property type="term" value="P:tetrahydrobiopterin biosynthetic process"/>
    <property type="evidence" value="ECO:0007669"/>
    <property type="project" value="TreeGrafter"/>
</dbReference>
<dbReference type="PROSITE" id="PS00860">
    <property type="entry name" value="GTP_CYCLOHYDROL_1_2"/>
    <property type="match status" value="1"/>
</dbReference>
<evidence type="ECO:0000256" key="3">
    <source>
        <dbReference type="ARBA" id="ARBA00012715"/>
    </source>
</evidence>
<gene>
    <name evidence="7" type="ORF">AOG54_01245</name>
    <name evidence="6" type="ORF">SE19_04830</name>
</gene>
<dbReference type="GO" id="GO:0005737">
    <property type="term" value="C:cytoplasm"/>
    <property type="evidence" value="ECO:0007669"/>
    <property type="project" value="TreeGrafter"/>
</dbReference>
<name>A0A0Q0RPR2_9ARCH</name>